<dbReference type="EMBL" id="VYXP01000005">
    <property type="protein sequence ID" value="KAA9131324.1"/>
    <property type="molecule type" value="Genomic_DNA"/>
</dbReference>
<feature type="binding site" evidence="14">
    <location>
        <begin position="255"/>
        <end position="261"/>
    </location>
    <ligand>
        <name>S-adenosyl-L-methionine</name>
        <dbReference type="ChEBI" id="CHEBI:59789"/>
    </ligand>
</feature>
<organism evidence="17 18">
    <name type="scientific">Marinihelvus fidelis</name>
    <dbReference type="NCBI Taxonomy" id="2613842"/>
    <lineage>
        <taxon>Bacteria</taxon>
        <taxon>Pseudomonadati</taxon>
        <taxon>Pseudomonadota</taxon>
        <taxon>Gammaproteobacteria</taxon>
        <taxon>Chromatiales</taxon>
        <taxon>Wenzhouxiangellaceae</taxon>
        <taxon>Marinihelvus</taxon>
    </lineage>
</organism>
<sequence length="432" mass="47928">MKNARGEDARRVALRAIIAVMNHHGALTDPALFESARDDRERAFARRLANGVVRWSGALEALAGELLDRPLKPRDRDIALLLQLGIYQLWREDTPGHAAVHATAEVARSLRKAWAVGLVNAVLRRFLRERDERLAALESRDAALSHPPWLLGMLKKDWPDQWRSIVDANNEQPPMWLRTNGQRITRDTLAMQLTNAGFQATSHPEVDMALRLDPPAPVEQAPGFSEGHWSVQDAAAQLAAHYLAPRPGDRILDACAAPGGKTCHLLEREPNLQLTALDNDERRLGRVRENLARLGLEARLQVGDATDPSGWWDGEPFDRILLDAPCSAIGVIRRHPEIKWQRTPEQVGAAVALQAKMLDALWPLLRPGGILVYATCSVLKRENSQQIQRFLQDNPSASVDSDPAGDESPGRQVLTGETGMDGFYYATLRKPA</sequence>
<dbReference type="InterPro" id="IPR018314">
    <property type="entry name" value="RsmB/NOL1/NOP2-like_CS"/>
</dbReference>
<evidence type="ECO:0000256" key="1">
    <source>
        <dbReference type="ARBA" id="ARBA00002724"/>
    </source>
</evidence>
<keyword evidence="6" id="KW-0698">rRNA processing</keyword>
<keyword evidence="10 14" id="KW-0694">RNA-binding</keyword>
<dbReference type="InterPro" id="IPR001678">
    <property type="entry name" value="MeTrfase_RsmB-F_NOP2_dom"/>
</dbReference>
<dbReference type="GO" id="GO:0003723">
    <property type="term" value="F:RNA binding"/>
    <property type="evidence" value="ECO:0007669"/>
    <property type="project" value="UniProtKB-UniRule"/>
</dbReference>
<gene>
    <name evidence="17" type="primary">rsmB</name>
    <name evidence="17" type="ORF">F3N42_08355</name>
</gene>
<dbReference type="NCBIfam" id="TIGR00563">
    <property type="entry name" value="rsmB"/>
    <property type="match status" value="1"/>
</dbReference>
<comment type="similarity">
    <text evidence="3 14">Belongs to the class I-like SAM-binding methyltransferase superfamily. RsmB/NOP family.</text>
</comment>
<dbReference type="InterPro" id="IPR004573">
    <property type="entry name" value="rRNA_ssu_MeTfrase_B"/>
</dbReference>
<dbReference type="Pfam" id="PF22458">
    <property type="entry name" value="RsmF-B_ferredox"/>
    <property type="match status" value="1"/>
</dbReference>
<evidence type="ECO:0000259" key="16">
    <source>
        <dbReference type="PROSITE" id="PS51686"/>
    </source>
</evidence>
<proteinExistence type="inferred from homology"/>
<dbReference type="Gene3D" id="1.10.287.730">
    <property type="entry name" value="Helix hairpin bin"/>
    <property type="match status" value="1"/>
</dbReference>
<dbReference type="AlphaFoldDB" id="A0A5N0TA43"/>
<dbReference type="PANTHER" id="PTHR22807">
    <property type="entry name" value="NOP2 YEAST -RELATED NOL1/NOP2/FMU SUN DOMAIN-CONTAINING"/>
    <property type="match status" value="1"/>
</dbReference>
<evidence type="ECO:0000256" key="14">
    <source>
        <dbReference type="PROSITE-ProRule" id="PRU01023"/>
    </source>
</evidence>
<dbReference type="EC" id="2.1.1.176" evidence="4"/>
<feature type="region of interest" description="Disordered" evidence="15">
    <location>
        <begin position="394"/>
        <end position="418"/>
    </location>
</feature>
<dbReference type="Gene3D" id="3.40.50.150">
    <property type="entry name" value="Vaccinia Virus protein VP39"/>
    <property type="match status" value="1"/>
</dbReference>
<evidence type="ECO:0000256" key="2">
    <source>
        <dbReference type="ARBA" id="ARBA00004496"/>
    </source>
</evidence>
<keyword evidence="8 14" id="KW-0808">Transferase</keyword>
<dbReference type="SUPFAM" id="SSF48013">
    <property type="entry name" value="NusB-like"/>
    <property type="match status" value="1"/>
</dbReference>
<evidence type="ECO:0000256" key="7">
    <source>
        <dbReference type="ARBA" id="ARBA00022603"/>
    </source>
</evidence>
<reference evidence="17 18" key="1">
    <citation type="submission" date="2019-09" db="EMBL/GenBank/DDBJ databases">
        <title>Wenzhouxiangella sp. Genome sequencing and assembly.</title>
        <authorList>
            <person name="Zhang R."/>
        </authorList>
    </citation>
    <scope>NUCLEOTIDE SEQUENCE [LARGE SCALE GENOMIC DNA]</scope>
    <source>
        <strain evidence="17 18">W260</strain>
    </source>
</reference>
<keyword evidence="5" id="KW-0963">Cytoplasm</keyword>
<evidence type="ECO:0000256" key="12">
    <source>
        <dbReference type="ARBA" id="ARBA00031088"/>
    </source>
</evidence>
<evidence type="ECO:0000313" key="18">
    <source>
        <dbReference type="Proteomes" id="UP000325372"/>
    </source>
</evidence>
<name>A0A5N0TA43_9GAMM</name>
<evidence type="ECO:0000256" key="9">
    <source>
        <dbReference type="ARBA" id="ARBA00022691"/>
    </source>
</evidence>
<evidence type="ECO:0000256" key="6">
    <source>
        <dbReference type="ARBA" id="ARBA00022552"/>
    </source>
</evidence>
<dbReference type="InterPro" id="IPR023267">
    <property type="entry name" value="RCMT"/>
</dbReference>
<evidence type="ECO:0000256" key="10">
    <source>
        <dbReference type="ARBA" id="ARBA00022884"/>
    </source>
</evidence>
<dbReference type="InterPro" id="IPR029063">
    <property type="entry name" value="SAM-dependent_MTases_sf"/>
</dbReference>
<comment type="subcellular location">
    <subcellularLocation>
        <location evidence="2">Cytoplasm</location>
    </subcellularLocation>
</comment>
<evidence type="ECO:0000313" key="17">
    <source>
        <dbReference type="EMBL" id="KAA9131324.1"/>
    </source>
</evidence>
<dbReference type="InterPro" id="IPR035926">
    <property type="entry name" value="NusB-like_sf"/>
</dbReference>
<comment type="caution">
    <text evidence="17">The sequence shown here is derived from an EMBL/GenBank/DDBJ whole genome shotgun (WGS) entry which is preliminary data.</text>
</comment>
<evidence type="ECO:0000256" key="4">
    <source>
        <dbReference type="ARBA" id="ARBA00012140"/>
    </source>
</evidence>
<dbReference type="PROSITE" id="PS01153">
    <property type="entry name" value="NOL1_NOP2_SUN"/>
    <property type="match status" value="1"/>
</dbReference>
<protein>
    <recommendedName>
        <fullName evidence="4">16S rRNA (cytosine(967)-C(5))-methyltransferase</fullName>
        <ecNumber evidence="4">2.1.1.176</ecNumber>
    </recommendedName>
    <alternativeName>
        <fullName evidence="11">16S rRNA m5C967 methyltransferase</fullName>
    </alternativeName>
    <alternativeName>
        <fullName evidence="12">rRNA (cytosine-C(5)-)-methyltransferase RsmB</fullName>
    </alternativeName>
</protein>
<evidence type="ECO:0000256" key="8">
    <source>
        <dbReference type="ARBA" id="ARBA00022679"/>
    </source>
</evidence>
<evidence type="ECO:0000256" key="15">
    <source>
        <dbReference type="SAM" id="MobiDB-lite"/>
    </source>
</evidence>
<dbReference type="PROSITE" id="PS51686">
    <property type="entry name" value="SAM_MT_RSMB_NOP"/>
    <property type="match status" value="1"/>
</dbReference>
<feature type="active site" description="Nucleophile" evidence="14">
    <location>
        <position position="376"/>
    </location>
</feature>
<dbReference type="RefSeq" id="WP_150863974.1">
    <property type="nucleotide sequence ID" value="NZ_VYXP01000005.1"/>
</dbReference>
<keyword evidence="9 14" id="KW-0949">S-adenosyl-L-methionine</keyword>
<dbReference type="Pfam" id="PF01189">
    <property type="entry name" value="Methyltr_RsmB-F"/>
    <property type="match status" value="1"/>
</dbReference>
<evidence type="ECO:0000256" key="11">
    <source>
        <dbReference type="ARBA" id="ARBA00030399"/>
    </source>
</evidence>
<dbReference type="Pfam" id="PF01029">
    <property type="entry name" value="NusB"/>
    <property type="match status" value="1"/>
</dbReference>
<dbReference type="GO" id="GO:0009383">
    <property type="term" value="F:rRNA (cytosine-C5-)-methyltransferase activity"/>
    <property type="evidence" value="ECO:0007669"/>
    <property type="project" value="TreeGrafter"/>
</dbReference>
<dbReference type="NCBIfam" id="NF008149">
    <property type="entry name" value="PRK10901.1"/>
    <property type="match status" value="1"/>
</dbReference>
<dbReference type="CDD" id="cd02440">
    <property type="entry name" value="AdoMet_MTases"/>
    <property type="match status" value="1"/>
</dbReference>
<comment type="function">
    <text evidence="1">Specifically methylates the cytosine at position 967 (m5C967) of 16S rRNA.</text>
</comment>
<dbReference type="Gene3D" id="3.30.70.1170">
    <property type="entry name" value="Sun protein, domain 3"/>
    <property type="match status" value="1"/>
</dbReference>
<dbReference type="Gene3D" id="1.10.940.10">
    <property type="entry name" value="NusB-like"/>
    <property type="match status" value="1"/>
</dbReference>
<dbReference type="InterPro" id="IPR054728">
    <property type="entry name" value="RsmB-like_ferredoxin"/>
</dbReference>
<dbReference type="InterPro" id="IPR049560">
    <property type="entry name" value="MeTrfase_RsmB-F_NOP2_cat"/>
</dbReference>
<feature type="domain" description="SAM-dependent MTase RsmB/NOP-type" evidence="16">
    <location>
        <begin position="165"/>
        <end position="431"/>
    </location>
</feature>
<dbReference type="FunFam" id="3.40.50.150:FF:000022">
    <property type="entry name" value="Ribosomal RNA small subunit methyltransferase B"/>
    <property type="match status" value="1"/>
</dbReference>
<dbReference type="GO" id="GO:0006355">
    <property type="term" value="P:regulation of DNA-templated transcription"/>
    <property type="evidence" value="ECO:0007669"/>
    <property type="project" value="InterPro"/>
</dbReference>
<comment type="catalytic activity">
    <reaction evidence="13">
        <text>cytidine(967) in 16S rRNA + S-adenosyl-L-methionine = 5-methylcytidine(967) in 16S rRNA + S-adenosyl-L-homocysteine + H(+)</text>
        <dbReference type="Rhea" id="RHEA:42748"/>
        <dbReference type="Rhea" id="RHEA-COMP:10219"/>
        <dbReference type="Rhea" id="RHEA-COMP:10220"/>
        <dbReference type="ChEBI" id="CHEBI:15378"/>
        <dbReference type="ChEBI" id="CHEBI:57856"/>
        <dbReference type="ChEBI" id="CHEBI:59789"/>
        <dbReference type="ChEBI" id="CHEBI:74483"/>
        <dbReference type="ChEBI" id="CHEBI:82748"/>
        <dbReference type="EC" id="2.1.1.176"/>
    </reaction>
</comment>
<evidence type="ECO:0000256" key="3">
    <source>
        <dbReference type="ARBA" id="ARBA00007494"/>
    </source>
</evidence>
<feature type="binding site" evidence="14">
    <location>
        <position position="323"/>
    </location>
    <ligand>
        <name>S-adenosyl-L-methionine</name>
        <dbReference type="ChEBI" id="CHEBI:59789"/>
    </ligand>
</feature>
<keyword evidence="18" id="KW-1185">Reference proteome</keyword>
<dbReference type="InterPro" id="IPR006027">
    <property type="entry name" value="NusB_RsmB_TIM44"/>
</dbReference>
<feature type="binding site" evidence="14">
    <location>
        <position position="278"/>
    </location>
    <ligand>
        <name>S-adenosyl-L-methionine</name>
        <dbReference type="ChEBI" id="CHEBI:59789"/>
    </ligand>
</feature>
<keyword evidence="7 14" id="KW-0489">Methyltransferase</keyword>
<dbReference type="GO" id="GO:0005829">
    <property type="term" value="C:cytosol"/>
    <property type="evidence" value="ECO:0007669"/>
    <property type="project" value="TreeGrafter"/>
</dbReference>
<accession>A0A5N0TA43</accession>
<dbReference type="PANTHER" id="PTHR22807:SF61">
    <property type="entry name" value="NOL1_NOP2_SUN FAMILY PROTEIN _ ANTITERMINATION NUSB DOMAIN-CONTAINING PROTEIN"/>
    <property type="match status" value="1"/>
</dbReference>
<dbReference type="SUPFAM" id="SSF53335">
    <property type="entry name" value="S-adenosyl-L-methionine-dependent methyltransferases"/>
    <property type="match status" value="1"/>
</dbReference>
<evidence type="ECO:0000256" key="13">
    <source>
        <dbReference type="ARBA" id="ARBA00047283"/>
    </source>
</evidence>
<dbReference type="GO" id="GO:0070475">
    <property type="term" value="P:rRNA base methylation"/>
    <property type="evidence" value="ECO:0007669"/>
    <property type="project" value="TreeGrafter"/>
</dbReference>
<dbReference type="Proteomes" id="UP000325372">
    <property type="component" value="Unassembled WGS sequence"/>
</dbReference>
<dbReference type="PRINTS" id="PR02008">
    <property type="entry name" value="RCMTFAMILY"/>
</dbReference>
<feature type="binding site" evidence="14">
    <location>
        <position position="304"/>
    </location>
    <ligand>
        <name>S-adenosyl-L-methionine</name>
        <dbReference type="ChEBI" id="CHEBI:59789"/>
    </ligand>
</feature>
<evidence type="ECO:0000256" key="5">
    <source>
        <dbReference type="ARBA" id="ARBA00022490"/>
    </source>
</evidence>